<name>A0AAV1CML7_OLDCO</name>
<dbReference type="Proteomes" id="UP001161247">
    <property type="component" value="Chromosome 2"/>
</dbReference>
<proteinExistence type="predicted"/>
<dbReference type="InterPro" id="IPR012677">
    <property type="entry name" value="Nucleotide-bd_a/b_plait_sf"/>
</dbReference>
<feature type="region of interest" description="Disordered" evidence="1">
    <location>
        <begin position="254"/>
        <end position="275"/>
    </location>
</feature>
<dbReference type="EMBL" id="OX459119">
    <property type="protein sequence ID" value="CAI9096805.1"/>
    <property type="molecule type" value="Genomic_DNA"/>
</dbReference>
<evidence type="ECO:0000313" key="3">
    <source>
        <dbReference type="EMBL" id="CAI9096805.1"/>
    </source>
</evidence>
<protein>
    <submittedName>
        <fullName evidence="3">OLC1v1033024C1</fullName>
    </submittedName>
</protein>
<dbReference type="InterPro" id="IPR000504">
    <property type="entry name" value="RRM_dom"/>
</dbReference>
<dbReference type="PANTHER" id="PTHR32343:SF29">
    <property type="entry name" value="RNA-BINDING (RRM_RBD_RNP MOTIFS) FAMILY PROTEIN"/>
    <property type="match status" value="1"/>
</dbReference>
<feature type="region of interest" description="Disordered" evidence="1">
    <location>
        <begin position="287"/>
        <end position="307"/>
    </location>
</feature>
<accession>A0AAV1CML7</accession>
<organism evidence="3 4">
    <name type="scientific">Oldenlandia corymbosa var. corymbosa</name>
    <dbReference type="NCBI Taxonomy" id="529605"/>
    <lineage>
        <taxon>Eukaryota</taxon>
        <taxon>Viridiplantae</taxon>
        <taxon>Streptophyta</taxon>
        <taxon>Embryophyta</taxon>
        <taxon>Tracheophyta</taxon>
        <taxon>Spermatophyta</taxon>
        <taxon>Magnoliopsida</taxon>
        <taxon>eudicotyledons</taxon>
        <taxon>Gunneridae</taxon>
        <taxon>Pentapetalae</taxon>
        <taxon>asterids</taxon>
        <taxon>lamiids</taxon>
        <taxon>Gentianales</taxon>
        <taxon>Rubiaceae</taxon>
        <taxon>Rubioideae</taxon>
        <taxon>Spermacoceae</taxon>
        <taxon>Hedyotis-Oldenlandia complex</taxon>
        <taxon>Oldenlandia</taxon>
    </lineage>
</organism>
<evidence type="ECO:0000313" key="4">
    <source>
        <dbReference type="Proteomes" id="UP001161247"/>
    </source>
</evidence>
<dbReference type="AlphaFoldDB" id="A0AAV1CML7"/>
<reference evidence="3" key="1">
    <citation type="submission" date="2023-03" db="EMBL/GenBank/DDBJ databases">
        <authorList>
            <person name="Julca I."/>
        </authorList>
    </citation>
    <scope>NUCLEOTIDE SEQUENCE</scope>
</reference>
<dbReference type="PANTHER" id="PTHR32343">
    <property type="entry name" value="SERINE/ARGININE-RICH SPLICING FACTOR"/>
    <property type="match status" value="1"/>
</dbReference>
<dbReference type="SMART" id="SM00360">
    <property type="entry name" value="RRM"/>
    <property type="match status" value="1"/>
</dbReference>
<dbReference type="SUPFAM" id="SSF54928">
    <property type="entry name" value="RNA-binding domain, RBD"/>
    <property type="match status" value="1"/>
</dbReference>
<evidence type="ECO:0000256" key="1">
    <source>
        <dbReference type="SAM" id="MobiDB-lite"/>
    </source>
</evidence>
<feature type="compositionally biased region" description="Basic and acidic residues" evidence="1">
    <location>
        <begin position="254"/>
        <end position="274"/>
    </location>
</feature>
<dbReference type="InterPro" id="IPR035979">
    <property type="entry name" value="RBD_domain_sf"/>
</dbReference>
<dbReference type="Gene3D" id="3.30.70.330">
    <property type="match status" value="1"/>
</dbReference>
<dbReference type="GO" id="GO:0003723">
    <property type="term" value="F:RNA binding"/>
    <property type="evidence" value="ECO:0007669"/>
    <property type="project" value="InterPro"/>
</dbReference>
<gene>
    <name evidence="3" type="ORF">OLC1_LOCUS7468</name>
</gene>
<evidence type="ECO:0000259" key="2">
    <source>
        <dbReference type="SMART" id="SM00360"/>
    </source>
</evidence>
<feature type="domain" description="RRM" evidence="2">
    <location>
        <begin position="29"/>
        <end position="98"/>
    </location>
</feature>
<keyword evidence="4" id="KW-1185">Reference proteome</keyword>
<sequence length="307" mass="33367">MDHTNVNPGETNESISNPQLAINVRDVRTVKVSNVSLSATEKDVQEFFSFSGDVQYVEMQRETDTTQLAYVTFKELHGADTAMLLTGATIGDLVISIVPVENYVLPSNAVLLNSEEKPASMAESAVKKAEDVVSTMLSKGFSLGKDALDKAKAFDEKHNLTTSASATVALVDSKLGIKEKLSMGTAVVNEKVKEMDQRFQVSEKTKSAFAVAEQKATVAGSAIMSNRYVLTGASWVTNAYNKVAKAAEDVSQMTKEKVEKAEEEKREHSPRENKAMVNEHAQIHLDETPVGEVPAHPSNMADNTKNV</sequence>
<dbReference type="Pfam" id="PF00076">
    <property type="entry name" value="RRM_1"/>
    <property type="match status" value="1"/>
</dbReference>